<sequence length="246" mass="27250">MDIIRVKEQGDGGDESHQGSPKTSLSPEIVAPSHAADRPMVVYDSDGGGFEDHDSANFIMLQHEEVFALQDATTALEKAMLQPYRLACTHLRSSHILESTIDVGEPHAKAIKEVVRQIPGLVSHGCTIATLVIAAGEVLDENDRRLARGGLYEMDLKACMPHIWNALNQLRGCGGMHSYSGLAFWVKMIIPPAEFINCLIFDQDFGENFHSWIVDIIRDMSPKELSKFHHFAVDSSEFQLGEPILI</sequence>
<dbReference type="Proteomes" id="UP000001514">
    <property type="component" value="Unassembled WGS sequence"/>
</dbReference>
<name>D8QR31_SELML</name>
<dbReference type="AlphaFoldDB" id="D8QR31"/>
<evidence type="ECO:0000313" key="3">
    <source>
        <dbReference type="Proteomes" id="UP000001514"/>
    </source>
</evidence>
<dbReference type="Gramene" id="EFJ37909">
    <property type="protein sequence ID" value="EFJ37909"/>
    <property type="gene ID" value="SELMODRAFT_402564"/>
</dbReference>
<evidence type="ECO:0000256" key="1">
    <source>
        <dbReference type="SAM" id="MobiDB-lite"/>
    </source>
</evidence>
<protein>
    <submittedName>
        <fullName evidence="2">Uncharacterized protein</fullName>
    </submittedName>
</protein>
<organism evidence="3">
    <name type="scientific">Selaginella moellendorffii</name>
    <name type="common">Spikemoss</name>
    <dbReference type="NCBI Taxonomy" id="88036"/>
    <lineage>
        <taxon>Eukaryota</taxon>
        <taxon>Viridiplantae</taxon>
        <taxon>Streptophyta</taxon>
        <taxon>Embryophyta</taxon>
        <taxon>Tracheophyta</taxon>
        <taxon>Lycopodiopsida</taxon>
        <taxon>Selaginellales</taxon>
        <taxon>Selaginellaceae</taxon>
        <taxon>Selaginella</taxon>
    </lineage>
</organism>
<accession>D8QR31</accession>
<gene>
    <name evidence="2" type="ORF">SELMODRAFT_402564</name>
</gene>
<feature type="region of interest" description="Disordered" evidence="1">
    <location>
        <begin position="1"/>
        <end position="27"/>
    </location>
</feature>
<dbReference type="EMBL" id="GL377565">
    <property type="protein sequence ID" value="EFJ37909.1"/>
    <property type="molecule type" value="Genomic_DNA"/>
</dbReference>
<evidence type="ECO:0000313" key="2">
    <source>
        <dbReference type="EMBL" id="EFJ37909.1"/>
    </source>
</evidence>
<keyword evidence="3" id="KW-1185">Reference proteome</keyword>
<proteinExistence type="predicted"/>
<dbReference type="KEGG" id="smo:SELMODRAFT_402564"/>
<dbReference type="HOGENOM" id="CLU_1130660_0_0_1"/>
<reference evidence="2 3" key="1">
    <citation type="journal article" date="2011" name="Science">
        <title>The Selaginella genome identifies genetic changes associated with the evolution of vascular plants.</title>
        <authorList>
            <person name="Banks J.A."/>
            <person name="Nishiyama T."/>
            <person name="Hasebe M."/>
            <person name="Bowman J.L."/>
            <person name="Gribskov M."/>
            <person name="dePamphilis C."/>
            <person name="Albert V.A."/>
            <person name="Aono N."/>
            <person name="Aoyama T."/>
            <person name="Ambrose B.A."/>
            <person name="Ashton N.W."/>
            <person name="Axtell M.J."/>
            <person name="Barker E."/>
            <person name="Barker M.S."/>
            <person name="Bennetzen J.L."/>
            <person name="Bonawitz N.D."/>
            <person name="Chapple C."/>
            <person name="Cheng C."/>
            <person name="Correa L.G."/>
            <person name="Dacre M."/>
            <person name="DeBarry J."/>
            <person name="Dreyer I."/>
            <person name="Elias M."/>
            <person name="Engstrom E.M."/>
            <person name="Estelle M."/>
            <person name="Feng L."/>
            <person name="Finet C."/>
            <person name="Floyd S.K."/>
            <person name="Frommer W.B."/>
            <person name="Fujita T."/>
            <person name="Gramzow L."/>
            <person name="Gutensohn M."/>
            <person name="Harholt J."/>
            <person name="Hattori M."/>
            <person name="Heyl A."/>
            <person name="Hirai T."/>
            <person name="Hiwatashi Y."/>
            <person name="Ishikawa M."/>
            <person name="Iwata M."/>
            <person name="Karol K.G."/>
            <person name="Koehler B."/>
            <person name="Kolukisaoglu U."/>
            <person name="Kubo M."/>
            <person name="Kurata T."/>
            <person name="Lalonde S."/>
            <person name="Li K."/>
            <person name="Li Y."/>
            <person name="Litt A."/>
            <person name="Lyons E."/>
            <person name="Manning G."/>
            <person name="Maruyama T."/>
            <person name="Michael T.P."/>
            <person name="Mikami K."/>
            <person name="Miyazaki S."/>
            <person name="Morinaga S."/>
            <person name="Murata T."/>
            <person name="Mueller-Roeber B."/>
            <person name="Nelson D.R."/>
            <person name="Obara M."/>
            <person name="Oguri Y."/>
            <person name="Olmstead R.G."/>
            <person name="Onodera N."/>
            <person name="Petersen B.L."/>
            <person name="Pils B."/>
            <person name="Prigge M."/>
            <person name="Rensing S.A."/>
            <person name="Riano-Pachon D.M."/>
            <person name="Roberts A.W."/>
            <person name="Sato Y."/>
            <person name="Scheller H.V."/>
            <person name="Schulz B."/>
            <person name="Schulz C."/>
            <person name="Shakirov E.V."/>
            <person name="Shibagaki N."/>
            <person name="Shinohara N."/>
            <person name="Shippen D.E."/>
            <person name="Soerensen I."/>
            <person name="Sotooka R."/>
            <person name="Sugimoto N."/>
            <person name="Sugita M."/>
            <person name="Sumikawa N."/>
            <person name="Tanurdzic M."/>
            <person name="Theissen G."/>
            <person name="Ulvskov P."/>
            <person name="Wakazuki S."/>
            <person name="Weng J.K."/>
            <person name="Willats W.W."/>
            <person name="Wipf D."/>
            <person name="Wolf P.G."/>
            <person name="Yang L."/>
            <person name="Zimmer A.D."/>
            <person name="Zhu Q."/>
            <person name="Mitros T."/>
            <person name="Hellsten U."/>
            <person name="Loque D."/>
            <person name="Otillar R."/>
            <person name="Salamov A."/>
            <person name="Schmutz J."/>
            <person name="Shapiro H."/>
            <person name="Lindquist E."/>
            <person name="Lucas S."/>
            <person name="Rokhsar D."/>
            <person name="Grigoriev I.V."/>
        </authorList>
    </citation>
    <scope>NUCLEOTIDE SEQUENCE [LARGE SCALE GENOMIC DNA]</scope>
</reference>
<feature type="compositionally biased region" description="Basic and acidic residues" evidence="1">
    <location>
        <begin position="1"/>
        <end position="17"/>
    </location>
</feature>
<dbReference type="InParanoid" id="D8QR31"/>